<gene>
    <name evidence="18" type="primary">LOC106815270</name>
</gene>
<dbReference type="PANTHER" id="PTHR18916">
    <property type="entry name" value="DYNACTIN 1-RELATED MICROTUBULE-BINDING"/>
    <property type="match status" value="1"/>
</dbReference>
<feature type="region of interest" description="Disordered" evidence="15">
    <location>
        <begin position="78"/>
        <end position="140"/>
    </location>
</feature>
<keyword evidence="6" id="KW-0963">Cytoplasm</keyword>
<dbReference type="Pfam" id="PF12455">
    <property type="entry name" value="Dynactin"/>
    <property type="match status" value="1"/>
</dbReference>
<keyword evidence="17" id="KW-1185">Reference proteome</keyword>
<keyword evidence="9" id="KW-0498">Mitosis</keyword>
<feature type="compositionally biased region" description="Basic and acidic residues" evidence="15">
    <location>
        <begin position="126"/>
        <end position="135"/>
    </location>
</feature>
<dbReference type="SMART" id="SM01052">
    <property type="entry name" value="CAP_GLY"/>
    <property type="match status" value="1"/>
</dbReference>
<feature type="coiled-coil region" evidence="14">
    <location>
        <begin position="895"/>
        <end position="1000"/>
    </location>
</feature>
<evidence type="ECO:0000256" key="2">
    <source>
        <dbReference type="ARBA" id="ARBA00004186"/>
    </source>
</evidence>
<feature type="compositionally biased region" description="Low complexity" evidence="15">
    <location>
        <begin position="115"/>
        <end position="125"/>
    </location>
</feature>
<keyword evidence="7" id="KW-0132">Cell division</keyword>
<proteinExistence type="inferred from homology"/>
<accession>A0ABM1ESN4</accession>
<keyword evidence="8" id="KW-0493">Microtubule</keyword>
<evidence type="ECO:0000256" key="8">
    <source>
        <dbReference type="ARBA" id="ARBA00022701"/>
    </source>
</evidence>
<dbReference type="RefSeq" id="XP_014675205.1">
    <property type="nucleotide sequence ID" value="XM_014819719.1"/>
</dbReference>
<dbReference type="SUPFAM" id="SSF57997">
    <property type="entry name" value="Tropomyosin"/>
    <property type="match status" value="1"/>
</dbReference>
<dbReference type="Gene3D" id="1.20.5.340">
    <property type="match status" value="1"/>
</dbReference>
<evidence type="ECO:0000256" key="12">
    <source>
        <dbReference type="ARBA" id="ARBA00023212"/>
    </source>
</evidence>
<evidence type="ECO:0000256" key="9">
    <source>
        <dbReference type="ARBA" id="ARBA00022776"/>
    </source>
</evidence>
<dbReference type="InterPro" id="IPR036859">
    <property type="entry name" value="CAP-Gly_dom_sf"/>
</dbReference>
<reference evidence="18" key="1">
    <citation type="submission" date="2025-08" db="UniProtKB">
        <authorList>
            <consortium name="RefSeq"/>
        </authorList>
    </citation>
    <scope>IDENTIFICATION</scope>
</reference>
<dbReference type="PROSITE" id="PS00845">
    <property type="entry name" value="CAP_GLY_1"/>
    <property type="match status" value="1"/>
</dbReference>
<keyword evidence="10" id="KW-0243">Dynein</keyword>
<evidence type="ECO:0000313" key="17">
    <source>
        <dbReference type="Proteomes" id="UP000695022"/>
    </source>
</evidence>
<evidence type="ECO:0000256" key="6">
    <source>
        <dbReference type="ARBA" id="ARBA00022490"/>
    </source>
</evidence>
<sequence length="1248" mass="138958">MAEKAMKLGTRVEVIGKDVVGVVAYVGSTMFSSGKWIGVALDVRKGKNNGVVQGKKYFTCPENHGIFVRQSQLNVLNGSEAPSPAASEGDLSKSLESSQELKPKSAAATPDRPSKIPSKGSSPSPKDVKPSREAKSLTSSVVEMDTDAAISNLQGSTAVIADQLSVLQHQQEIENLTSEIKDLNEKMETLKIKRTEDKNKLKEFEKVKIQMQQLVEYKTKMQEAHAELNRQLQNAKKEAKDAVEARDRHADEMADGAEALELAALDKEMAEEKSEQLQAEVDQLKEKLEEVTLDYEIMKQEISDQGKDSVATSYQVTQMGQQMERLKEALVKMRDFSQQEKVEHQRALKETEKMKHTLTALTKDKEKLTGELAEAESQLGELKEQVDAALGAEEMVETLAEKNLALEEKLQEMEETVADLEALHEMNEEMQENSRDTELEMREQLDLSRQKIREADKMVEASQETMVDYEQTIQKFRRLVEELQERNRDLIDQQQSSESKASAQTAPAEKFDFKMHIEEVKAHSKAIDMELRKLEVRQANEHIQMLCSFMPDTFMARGGDHDAMLVLLLVPRICHKAGLLAEQVSNKFELTEKITKELVIKSQKAEQASYARGVVHCLISLQTVLHRIESSLALCPVDLFLRVGSLYSDFILHEKTVDFFIQLLKKDQLDENISLEPLEKACAFFNHVYSTYLSENGENCTQYLGNHVKMFNAACDWVSLDIGRLQLIMLPGQETSEISILLKDIATYNDDIKMFLKKIKRRMPQDEAQHPLVFSKDVQSVVTSCAADLNNVAHTVSELASGAMQQLAVLPDVDGLPAKKLDELAFLASDKVYGADDGGPFDSLRQSMQTCMASMNKVTAAMQEGEYDYDGTPKSKPTAPIFLRAATMKSQVSDIENLKFKVDAKEEDIKELKKALKIRAEEVSELNVRIGLAEKKLENASKDGDERAAKVQRKLDEAVTALKKKEKEYEQTMDVLQGDIDALEHEKSDLKEKLKSLAKKAMVEGLAKSPALSAIMGVGASSSPAFIPSAPAEVKDSPLLLSHITALKEALHTTREESWRLKCDKMKRQMECLSPLIVPRKAIGTAAHVTQVSASMPAAEGGSTIEALRKRTTTLFTELNKLSSCPKVVDITRCKPGAEPVTGLTNPSRQLTESAARVLQLQNEALDLQVSVTNLLASYHTGGQVRTDFSAFPTPGFAKALQEKHGDVKQFGRVSFPRPDGTRDGTPTRVPIVIAPNKFKAIHEHFLK</sequence>
<dbReference type="InterPro" id="IPR022157">
    <property type="entry name" value="Dynactin"/>
</dbReference>
<dbReference type="InterPro" id="IPR000938">
    <property type="entry name" value="CAP-Gly_domain"/>
</dbReference>
<evidence type="ECO:0000256" key="11">
    <source>
        <dbReference type="ARBA" id="ARBA00023054"/>
    </source>
</evidence>
<evidence type="ECO:0000256" key="3">
    <source>
        <dbReference type="ARBA" id="ARBA00004544"/>
    </source>
</evidence>
<evidence type="ECO:0000256" key="4">
    <source>
        <dbReference type="ARBA" id="ARBA00011010"/>
    </source>
</evidence>
<keyword evidence="13" id="KW-0131">Cell cycle</keyword>
<dbReference type="Pfam" id="PF01302">
    <property type="entry name" value="CAP_GLY"/>
    <property type="match status" value="1"/>
</dbReference>
<organism evidence="17 18">
    <name type="scientific">Priapulus caudatus</name>
    <name type="common">Priapulid worm</name>
    <dbReference type="NCBI Taxonomy" id="37621"/>
    <lineage>
        <taxon>Eukaryota</taxon>
        <taxon>Metazoa</taxon>
        <taxon>Ecdysozoa</taxon>
        <taxon>Scalidophora</taxon>
        <taxon>Priapulida</taxon>
        <taxon>Priapulimorpha</taxon>
        <taxon>Priapulimorphida</taxon>
        <taxon>Priapulidae</taxon>
        <taxon>Priapulus</taxon>
    </lineage>
</organism>
<keyword evidence="12" id="KW-0206">Cytoskeleton</keyword>
<dbReference type="PROSITE" id="PS50245">
    <property type="entry name" value="CAP_GLY_2"/>
    <property type="match status" value="1"/>
</dbReference>
<evidence type="ECO:0000259" key="16">
    <source>
        <dbReference type="PROSITE" id="PS50245"/>
    </source>
</evidence>
<keyword evidence="11 14" id="KW-0175">Coiled coil</keyword>
<dbReference type="SUPFAM" id="SSF74924">
    <property type="entry name" value="Cap-Gly domain"/>
    <property type="match status" value="1"/>
</dbReference>
<evidence type="ECO:0000256" key="7">
    <source>
        <dbReference type="ARBA" id="ARBA00022618"/>
    </source>
</evidence>
<evidence type="ECO:0000313" key="18">
    <source>
        <dbReference type="RefSeq" id="XP_014675205.1"/>
    </source>
</evidence>
<comment type="similarity">
    <text evidence="4">Belongs to the dynactin 150 kDa subunit family.</text>
</comment>
<dbReference type="GeneID" id="106815270"/>
<feature type="coiled-coil region" evidence="14">
    <location>
        <begin position="166"/>
        <end position="301"/>
    </location>
</feature>
<evidence type="ECO:0000256" key="15">
    <source>
        <dbReference type="SAM" id="MobiDB-lite"/>
    </source>
</evidence>
<protein>
    <recommendedName>
        <fullName evidence="5">Dynactin subunit 1</fullName>
    </recommendedName>
</protein>
<evidence type="ECO:0000256" key="1">
    <source>
        <dbReference type="ARBA" id="ARBA00004114"/>
    </source>
</evidence>
<feature type="coiled-coil region" evidence="14">
    <location>
        <begin position="334"/>
        <end position="500"/>
    </location>
</feature>
<evidence type="ECO:0000256" key="5">
    <source>
        <dbReference type="ARBA" id="ARBA00016574"/>
    </source>
</evidence>
<evidence type="ECO:0000256" key="10">
    <source>
        <dbReference type="ARBA" id="ARBA00023017"/>
    </source>
</evidence>
<evidence type="ECO:0000256" key="13">
    <source>
        <dbReference type="ARBA" id="ARBA00023306"/>
    </source>
</evidence>
<name>A0ABM1ESN4_PRICU</name>
<feature type="domain" description="CAP-Gly" evidence="16">
    <location>
        <begin position="27"/>
        <end position="69"/>
    </location>
</feature>
<comment type="subcellular location">
    <subcellularLocation>
        <location evidence="3">Cytoplasm</location>
        <location evidence="3">Cell cortex</location>
    </subcellularLocation>
    <subcellularLocation>
        <location evidence="1">Cytoplasm</location>
        <location evidence="1">Cytoskeleton</location>
        <location evidence="1">Microtubule organizing center</location>
        <location evidence="1">Centrosome</location>
        <location evidence="1">Centriole</location>
    </subcellularLocation>
    <subcellularLocation>
        <location evidence="2">Cytoplasm</location>
        <location evidence="2">Cytoskeleton</location>
        <location evidence="2">Spindle</location>
    </subcellularLocation>
</comment>
<dbReference type="PANTHER" id="PTHR18916:SF6">
    <property type="entry name" value="DYNACTIN SUBUNIT 1"/>
    <property type="match status" value="1"/>
</dbReference>
<evidence type="ECO:0000256" key="14">
    <source>
        <dbReference type="SAM" id="Coils"/>
    </source>
</evidence>
<dbReference type="Proteomes" id="UP000695022">
    <property type="component" value="Unplaced"/>
</dbReference>
<dbReference type="Gene3D" id="2.30.30.190">
    <property type="entry name" value="CAP Gly-rich-like domain"/>
    <property type="match status" value="1"/>
</dbReference>